<evidence type="ECO:0000256" key="1">
    <source>
        <dbReference type="SAM" id="MobiDB-lite"/>
    </source>
</evidence>
<reference evidence="2" key="1">
    <citation type="journal article" date="2021" name="Sci. Rep.">
        <title>Diploid genomic architecture of Nitzschia inconspicua, an elite biomass production diatom.</title>
        <authorList>
            <person name="Oliver A."/>
            <person name="Podell S."/>
            <person name="Pinowska A."/>
            <person name="Traller J.C."/>
            <person name="Smith S.R."/>
            <person name="McClure R."/>
            <person name="Beliaev A."/>
            <person name="Bohutskyi P."/>
            <person name="Hill E.A."/>
            <person name="Rabines A."/>
            <person name="Zheng H."/>
            <person name="Allen L.Z."/>
            <person name="Kuo A."/>
            <person name="Grigoriev I.V."/>
            <person name="Allen A.E."/>
            <person name="Hazlebeck D."/>
            <person name="Allen E.E."/>
        </authorList>
    </citation>
    <scope>NUCLEOTIDE SEQUENCE</scope>
    <source>
        <strain evidence="2">Hildebrandi</strain>
    </source>
</reference>
<feature type="compositionally biased region" description="Basic and acidic residues" evidence="1">
    <location>
        <begin position="1"/>
        <end position="16"/>
    </location>
</feature>
<dbReference type="EMBL" id="JAGRRH010000019">
    <property type="protein sequence ID" value="KAG7350000.1"/>
    <property type="molecule type" value="Genomic_DNA"/>
</dbReference>
<dbReference type="OrthoDB" id="37140at2759"/>
<feature type="region of interest" description="Disordered" evidence="1">
    <location>
        <begin position="94"/>
        <end position="113"/>
    </location>
</feature>
<sequence length="894" mass="101025">MDKKKGAVREGTKDGDPQAQVQPSLQSRTVIGMTSPLELLRKAYLQAINDEPCSPIECISSYQKGDDSTLHHVSNTSSCSGSCSSFQSSEVDDLSLSEASEGDDGTVKRSNTSKPSINQIVRVSTAVSRSNQIVEVSTAASLPHCDLSCNDMGTWGVEETVQRLQCPVEKRGEIVLLTLTSHPFRIIHVSTCKNLQKDLIGRPLFTCLKSSKTKSNGFSLTPVLVTQGRILCRFLGRSDYNNARVIRVVRRTNQGTMGLAYYAVVVSCLEKCQKEKVELVDEIPTMNISAPATLMGHYWVIPVPSLALPYANSLQNRFFFKYLGGVLFPHSTTTVLWQEASTFFTEKYMYNAPNNYLNLIPAEKDAAACFTGISMPANERNSTRTLYLEGCQTIHDMEQRQKCQSYIQQLNHSQQVDQAMISTSFLAWTNSHIDCQRFNADLQCTILEELHSINIPIDDTVLLPDAIFKHNVRAYHKGHRIKDSSPIDQQINNLELYRLDESNDHRGPMVRVIRSNCHWNRGVLGQNCKYWPEIKRRSEPDIPSETMANRTVDFHTCTSPESDIPFPMKGDVSSIFNANHTCGLNAPNPISIYLKDTIRDKVMPQLLQNCSDLVVYGVALGYQYVLRLQQSLQQQNFQRSNRLLEAHGKCFFLFVSQEDMPQRQNRPLLIGHFWFVPIPESVFPYRNPRRNAKLLKYMGQLLFSDVPTVIWQDAKLVTDFKRQQATNYQTLIRRSDTCVTTFGLPVHANTLGASNPAVLSGKTRPPDKFQAHCDTIVRAVTRRPNVTDSIDSVTQQCLVYVQHAMAQNATESLHENLVDTAFIIWNQGSNECRDFGHQFRCSLLDQIHCHSDRDQIPFPFVVQQLGLEGYYKSGGKRGLILVDDDWDPRKDDWT</sequence>
<keyword evidence="3" id="KW-1185">Reference proteome</keyword>
<proteinExistence type="predicted"/>
<feature type="compositionally biased region" description="Polar residues" evidence="1">
    <location>
        <begin position="19"/>
        <end position="29"/>
    </location>
</feature>
<feature type="region of interest" description="Disordered" evidence="1">
    <location>
        <begin position="1"/>
        <end position="30"/>
    </location>
</feature>
<evidence type="ECO:0000313" key="3">
    <source>
        <dbReference type="Proteomes" id="UP000693970"/>
    </source>
</evidence>
<gene>
    <name evidence="2" type="ORF">IV203_012597</name>
</gene>
<name>A0A9K3KU70_9STRA</name>
<evidence type="ECO:0000313" key="2">
    <source>
        <dbReference type="EMBL" id="KAG7350000.1"/>
    </source>
</evidence>
<reference evidence="2" key="2">
    <citation type="submission" date="2021-04" db="EMBL/GenBank/DDBJ databases">
        <authorList>
            <person name="Podell S."/>
        </authorList>
    </citation>
    <scope>NUCLEOTIDE SEQUENCE</scope>
    <source>
        <strain evidence="2">Hildebrandi</strain>
    </source>
</reference>
<feature type="compositionally biased region" description="Acidic residues" evidence="1">
    <location>
        <begin position="94"/>
        <end position="104"/>
    </location>
</feature>
<dbReference type="Proteomes" id="UP000693970">
    <property type="component" value="Unassembled WGS sequence"/>
</dbReference>
<organism evidence="2 3">
    <name type="scientific">Nitzschia inconspicua</name>
    <dbReference type="NCBI Taxonomy" id="303405"/>
    <lineage>
        <taxon>Eukaryota</taxon>
        <taxon>Sar</taxon>
        <taxon>Stramenopiles</taxon>
        <taxon>Ochrophyta</taxon>
        <taxon>Bacillariophyta</taxon>
        <taxon>Bacillariophyceae</taxon>
        <taxon>Bacillariophycidae</taxon>
        <taxon>Bacillariales</taxon>
        <taxon>Bacillariaceae</taxon>
        <taxon>Nitzschia</taxon>
    </lineage>
</organism>
<accession>A0A9K3KU70</accession>
<comment type="caution">
    <text evidence="2">The sequence shown here is derived from an EMBL/GenBank/DDBJ whole genome shotgun (WGS) entry which is preliminary data.</text>
</comment>
<dbReference type="AlphaFoldDB" id="A0A9K3KU70"/>
<protein>
    <submittedName>
        <fullName evidence="2">DUF616 domain containing protein</fullName>
    </submittedName>
</protein>